<dbReference type="Pfam" id="PF13439">
    <property type="entry name" value="Glyco_transf_4"/>
    <property type="match status" value="1"/>
</dbReference>
<dbReference type="OrthoDB" id="193659at2"/>
<gene>
    <name evidence="5" type="ORF">GKO32_14255</name>
</gene>
<evidence type="ECO:0000256" key="1">
    <source>
        <dbReference type="ARBA" id="ARBA00022676"/>
    </source>
</evidence>
<dbReference type="EMBL" id="WMBA01000018">
    <property type="protein sequence ID" value="MTD55135.1"/>
    <property type="molecule type" value="Genomic_DNA"/>
</dbReference>
<dbReference type="InterPro" id="IPR050194">
    <property type="entry name" value="Glycosyltransferase_grp1"/>
</dbReference>
<dbReference type="InterPro" id="IPR001296">
    <property type="entry name" value="Glyco_trans_1"/>
</dbReference>
<evidence type="ECO:0000256" key="2">
    <source>
        <dbReference type="ARBA" id="ARBA00022679"/>
    </source>
</evidence>
<evidence type="ECO:0000313" key="5">
    <source>
        <dbReference type="EMBL" id="MTD55135.1"/>
    </source>
</evidence>
<accession>A0A6N7YQ48</accession>
<dbReference type="PANTHER" id="PTHR45947">
    <property type="entry name" value="SULFOQUINOVOSYL TRANSFERASE SQD2"/>
    <property type="match status" value="1"/>
</dbReference>
<dbReference type="Gene3D" id="3.40.50.2000">
    <property type="entry name" value="Glycogen Phosphorylase B"/>
    <property type="match status" value="2"/>
</dbReference>
<evidence type="ECO:0000259" key="3">
    <source>
        <dbReference type="Pfam" id="PF00534"/>
    </source>
</evidence>
<keyword evidence="6" id="KW-1185">Reference proteome</keyword>
<dbReference type="Pfam" id="PF00534">
    <property type="entry name" value="Glycos_transf_1"/>
    <property type="match status" value="1"/>
</dbReference>
<proteinExistence type="predicted"/>
<dbReference type="GO" id="GO:0016757">
    <property type="term" value="F:glycosyltransferase activity"/>
    <property type="evidence" value="ECO:0007669"/>
    <property type="project" value="UniProtKB-KW"/>
</dbReference>
<protein>
    <submittedName>
        <fullName evidence="5">Glycosyltransferase</fullName>
    </submittedName>
</protein>
<evidence type="ECO:0000313" key="6">
    <source>
        <dbReference type="Proteomes" id="UP000440096"/>
    </source>
</evidence>
<keyword evidence="1" id="KW-0328">Glycosyltransferase</keyword>
<dbReference type="SUPFAM" id="SSF53756">
    <property type="entry name" value="UDP-Glycosyltransferase/glycogen phosphorylase"/>
    <property type="match status" value="1"/>
</dbReference>
<reference evidence="5 6" key="1">
    <citation type="submission" date="2019-11" db="EMBL/GenBank/DDBJ databases">
        <title>Draft genome of Amycolatopsis RM579.</title>
        <authorList>
            <person name="Duangmal K."/>
            <person name="Mingma R."/>
        </authorList>
    </citation>
    <scope>NUCLEOTIDE SEQUENCE [LARGE SCALE GENOMIC DNA]</scope>
    <source>
        <strain evidence="5 6">RM579</strain>
    </source>
</reference>
<evidence type="ECO:0000259" key="4">
    <source>
        <dbReference type="Pfam" id="PF13439"/>
    </source>
</evidence>
<dbReference type="GO" id="GO:1901137">
    <property type="term" value="P:carbohydrate derivative biosynthetic process"/>
    <property type="evidence" value="ECO:0007669"/>
    <property type="project" value="UniProtKB-ARBA"/>
</dbReference>
<dbReference type="InterPro" id="IPR028098">
    <property type="entry name" value="Glyco_trans_4-like_N"/>
</dbReference>
<feature type="domain" description="Glycosyl transferase family 1" evidence="3">
    <location>
        <begin position="190"/>
        <end position="351"/>
    </location>
</feature>
<keyword evidence="2 5" id="KW-0808">Transferase</keyword>
<organism evidence="5 6">
    <name type="scientific">Amycolatopsis pithecellobii</name>
    <dbReference type="NCBI Taxonomy" id="664692"/>
    <lineage>
        <taxon>Bacteria</taxon>
        <taxon>Bacillati</taxon>
        <taxon>Actinomycetota</taxon>
        <taxon>Actinomycetes</taxon>
        <taxon>Pseudonocardiales</taxon>
        <taxon>Pseudonocardiaceae</taxon>
        <taxon>Amycolatopsis</taxon>
    </lineage>
</organism>
<dbReference type="AlphaFoldDB" id="A0A6N7YQ48"/>
<feature type="domain" description="Glycosyltransferase subfamily 4-like N-terminal" evidence="4">
    <location>
        <begin position="18"/>
        <end position="178"/>
    </location>
</feature>
<dbReference type="PANTHER" id="PTHR45947:SF3">
    <property type="entry name" value="SULFOQUINOVOSYL TRANSFERASE SQD2"/>
    <property type="match status" value="1"/>
</dbReference>
<dbReference type="RefSeq" id="WP_154757338.1">
    <property type="nucleotide sequence ID" value="NZ_WMBA01000018.1"/>
</dbReference>
<dbReference type="Proteomes" id="UP000440096">
    <property type="component" value="Unassembled WGS sequence"/>
</dbReference>
<sequence>MTAGRLRVATVVTRLQAGAGIVALRGAEALADRGHEVTIIAGSGDRLLGEAKTEVIVEPALRASIVPRDDFLAVRRLTALFSRRSFDVVHTHSAKAGAVGRLAAHRAGVPRIVHTYHGFPFHEFQSVPRRHAYIRVERRLGRITDVALCVGTAVAVEAIRRGLLPPERIRTIAVPVDAACPVSPQARSRARHALRLPGSAPVVGAVGRLSYQKAPEHFIAAMTALHRPEVTGVWIGDGELAARMRALAREAEPDARIVLAGERADVPALLPAFDVFTLPSRYEGLPVAIVEAMACGVPVVATAVNAVPDVVRPGETGLLVPPCRPGLLAGAIGYLLDRPREAARLAVAAREQLDDRFGTGALTDALEAAYQPLPSIVDREEFPCT</sequence>
<comment type="caution">
    <text evidence="5">The sequence shown here is derived from an EMBL/GenBank/DDBJ whole genome shotgun (WGS) entry which is preliminary data.</text>
</comment>
<name>A0A6N7YQ48_9PSEU</name>
<dbReference type="CDD" id="cd03808">
    <property type="entry name" value="GT4_CapM-like"/>
    <property type="match status" value="1"/>
</dbReference>